<feature type="transmembrane region" description="Helical" evidence="11">
    <location>
        <begin position="349"/>
        <end position="367"/>
    </location>
</feature>
<dbReference type="InterPro" id="IPR003593">
    <property type="entry name" value="AAA+_ATPase"/>
</dbReference>
<dbReference type="InterPro" id="IPR014762">
    <property type="entry name" value="DNA_mismatch_repair_CS"/>
</dbReference>
<dbReference type="InterPro" id="IPR002067">
    <property type="entry name" value="MCP"/>
</dbReference>
<dbReference type="PROSITE" id="PS00211">
    <property type="entry name" value="ABC_TRANSPORTER_1"/>
    <property type="match status" value="1"/>
</dbReference>
<dbReference type="SUPFAM" id="SSF55874">
    <property type="entry name" value="ATPase domain of HSP90 chaperone/DNA topoisomerase II/histidine kinase"/>
    <property type="match status" value="1"/>
</dbReference>
<dbReference type="InterPro" id="IPR036640">
    <property type="entry name" value="ABC1_TM_sf"/>
</dbReference>
<comment type="caution">
    <text evidence="14">The sequence shown here is derived from an EMBL/GenBank/DDBJ whole genome shotgun (WGS) entry which is preliminary data.</text>
</comment>
<evidence type="ECO:0000256" key="10">
    <source>
        <dbReference type="SAM" id="MobiDB-lite"/>
    </source>
</evidence>
<feature type="transmembrane region" description="Helical" evidence="11">
    <location>
        <begin position="399"/>
        <end position="419"/>
    </location>
</feature>
<dbReference type="FunFam" id="3.40.50.300:FF:000218">
    <property type="entry name" value="Multidrug ABC transporter ATP-binding protein"/>
    <property type="match status" value="1"/>
</dbReference>
<keyword evidence="6" id="KW-0067">ATP-binding</keyword>
<dbReference type="Gene3D" id="3.30.565.10">
    <property type="entry name" value="Histidine kinase-like ATPase, C-terminal domain"/>
    <property type="match status" value="1"/>
</dbReference>
<feature type="domain" description="ABC transmembrane type-1" evidence="13">
    <location>
        <begin position="509"/>
        <end position="795"/>
    </location>
</feature>
<dbReference type="PANTHER" id="PTHR24221">
    <property type="entry name" value="ATP-BINDING CASSETTE SUB-FAMILY B"/>
    <property type="match status" value="1"/>
</dbReference>
<dbReference type="Gene3D" id="1.50.40.10">
    <property type="entry name" value="Mitochondrial carrier domain"/>
    <property type="match status" value="1"/>
</dbReference>
<dbReference type="InterPro" id="IPR039421">
    <property type="entry name" value="Type_1_exporter"/>
</dbReference>
<feature type="transmembrane region" description="Helical" evidence="11">
    <location>
        <begin position="625"/>
        <end position="646"/>
    </location>
</feature>
<dbReference type="PROSITE" id="PS50893">
    <property type="entry name" value="ABC_TRANSPORTER_2"/>
    <property type="match status" value="1"/>
</dbReference>
<keyword evidence="3 11" id="KW-0812">Transmembrane</keyword>
<dbReference type="Pfam" id="PF00664">
    <property type="entry name" value="ABC_membrane"/>
    <property type="match status" value="1"/>
</dbReference>
<keyword evidence="9" id="KW-0234">DNA repair</keyword>
<keyword evidence="7 11" id="KW-1133">Transmembrane helix</keyword>
<reference evidence="14 15" key="1">
    <citation type="submission" date="2020-04" db="EMBL/GenBank/DDBJ databases">
        <title>Perkinsus olseni comparative genomics.</title>
        <authorList>
            <person name="Bogema D.R."/>
        </authorList>
    </citation>
    <scope>NUCLEOTIDE SEQUENCE [LARGE SCALE GENOMIC DNA]</scope>
    <source>
        <strain evidence="14">ATCC PRA-31</strain>
    </source>
</reference>
<feature type="transmembrane region" description="Helical" evidence="11">
    <location>
        <begin position="505"/>
        <end position="527"/>
    </location>
</feature>
<dbReference type="InterPro" id="IPR011527">
    <property type="entry name" value="ABC1_TM_dom"/>
</dbReference>
<dbReference type="SUPFAM" id="SSF54211">
    <property type="entry name" value="Ribosomal protein S5 domain 2-like"/>
    <property type="match status" value="1"/>
</dbReference>
<protein>
    <recommendedName>
        <fullName evidence="16">ATP-binding cassette sub- B member 7, mitochondrial</fullName>
    </recommendedName>
</protein>
<dbReference type="CDD" id="cd16926">
    <property type="entry name" value="HATPase_MutL-MLH-PMS-like"/>
    <property type="match status" value="1"/>
</dbReference>
<evidence type="ECO:0000256" key="5">
    <source>
        <dbReference type="ARBA" id="ARBA00022763"/>
    </source>
</evidence>
<dbReference type="CDD" id="cd18560">
    <property type="entry name" value="ABC_6TM_ATM1_ABCB7_HMT1_ABCB6"/>
    <property type="match status" value="1"/>
</dbReference>
<feature type="transmembrane region" description="Helical" evidence="11">
    <location>
        <begin position="123"/>
        <end position="145"/>
    </location>
</feature>
<dbReference type="InterPro" id="IPR003439">
    <property type="entry name" value="ABC_transporter-like_ATP-bd"/>
</dbReference>
<dbReference type="InterPro" id="IPR017871">
    <property type="entry name" value="ABC_transporter-like_CS"/>
</dbReference>
<feature type="domain" description="ABC transporter" evidence="12">
    <location>
        <begin position="833"/>
        <end position="1069"/>
    </location>
</feature>
<feature type="compositionally biased region" description="Low complexity" evidence="10">
    <location>
        <begin position="2047"/>
        <end position="2062"/>
    </location>
</feature>
<dbReference type="GO" id="GO:0016887">
    <property type="term" value="F:ATP hydrolysis activity"/>
    <property type="evidence" value="ECO:0007669"/>
    <property type="project" value="InterPro"/>
</dbReference>
<dbReference type="Pfam" id="PF00005">
    <property type="entry name" value="ABC_tran"/>
    <property type="match status" value="1"/>
</dbReference>
<dbReference type="PRINTS" id="PR00926">
    <property type="entry name" value="MITOCARRIER"/>
</dbReference>
<evidence type="ECO:0000313" key="14">
    <source>
        <dbReference type="EMBL" id="KAF4666391.1"/>
    </source>
</evidence>
<evidence type="ECO:0000256" key="9">
    <source>
        <dbReference type="ARBA" id="ARBA00023204"/>
    </source>
</evidence>
<proteinExistence type="inferred from homology"/>
<dbReference type="SUPFAM" id="SSF103506">
    <property type="entry name" value="Mitochondrial carrier"/>
    <property type="match status" value="1"/>
</dbReference>
<dbReference type="InterPro" id="IPR036890">
    <property type="entry name" value="HATPase_C_sf"/>
</dbReference>
<dbReference type="InterPro" id="IPR027417">
    <property type="entry name" value="P-loop_NTPase"/>
</dbReference>
<dbReference type="Gene3D" id="3.30.230.10">
    <property type="match status" value="1"/>
</dbReference>
<evidence type="ECO:0000256" key="1">
    <source>
        <dbReference type="ARBA" id="ARBA00004141"/>
    </source>
</evidence>
<dbReference type="GO" id="GO:0140359">
    <property type="term" value="F:ABC-type transporter activity"/>
    <property type="evidence" value="ECO:0007669"/>
    <property type="project" value="InterPro"/>
</dbReference>
<dbReference type="EMBL" id="JABANN010000206">
    <property type="protein sequence ID" value="KAF4666391.1"/>
    <property type="molecule type" value="Genomic_DNA"/>
</dbReference>
<feature type="transmembrane region" description="Helical" evidence="11">
    <location>
        <begin position="735"/>
        <end position="756"/>
    </location>
</feature>
<feature type="transmembrane region" description="Helical" evidence="11">
    <location>
        <begin position="1186"/>
        <end position="1207"/>
    </location>
</feature>
<feature type="transmembrane region" description="Helical" evidence="11">
    <location>
        <begin position="652"/>
        <end position="672"/>
    </location>
</feature>
<organism evidence="14 15">
    <name type="scientific">Perkinsus olseni</name>
    <name type="common">Perkinsus atlanticus</name>
    <dbReference type="NCBI Taxonomy" id="32597"/>
    <lineage>
        <taxon>Eukaryota</taxon>
        <taxon>Sar</taxon>
        <taxon>Alveolata</taxon>
        <taxon>Perkinsozoa</taxon>
        <taxon>Perkinsea</taxon>
        <taxon>Perkinsida</taxon>
        <taxon>Perkinsidae</taxon>
        <taxon>Perkinsus</taxon>
    </lineage>
</organism>
<dbReference type="SUPFAM" id="SSF90123">
    <property type="entry name" value="ABC transporter transmembrane region"/>
    <property type="match status" value="1"/>
</dbReference>
<dbReference type="GO" id="GO:0016020">
    <property type="term" value="C:membrane"/>
    <property type="evidence" value="ECO:0007669"/>
    <property type="project" value="UniProtKB-SubCell"/>
</dbReference>
<comment type="similarity">
    <text evidence="2">Belongs to the DNA mismatch repair MutL/HexB family.</text>
</comment>
<evidence type="ECO:0000256" key="2">
    <source>
        <dbReference type="ARBA" id="ARBA00006082"/>
    </source>
</evidence>
<dbReference type="InterPro" id="IPR014721">
    <property type="entry name" value="Ribsml_uS5_D2-typ_fold_subgr"/>
</dbReference>
<accession>A0A7J6M5Q4</accession>
<dbReference type="FunFam" id="3.30.565.10:FF:000003">
    <property type="entry name" value="DNA mismatch repair endonuclease MutL"/>
    <property type="match status" value="1"/>
</dbReference>
<dbReference type="Pfam" id="PF13589">
    <property type="entry name" value="HATPase_c_3"/>
    <property type="match status" value="1"/>
</dbReference>
<feature type="transmembrane region" description="Helical" evidence="11">
    <location>
        <begin position="547"/>
        <end position="564"/>
    </location>
</feature>
<feature type="transmembrane region" description="Helical" evidence="11">
    <location>
        <begin position="768"/>
        <end position="793"/>
    </location>
</feature>
<dbReference type="GO" id="GO:0006298">
    <property type="term" value="P:mismatch repair"/>
    <property type="evidence" value="ECO:0007669"/>
    <property type="project" value="InterPro"/>
</dbReference>
<evidence type="ECO:0000256" key="11">
    <source>
        <dbReference type="SAM" id="Phobius"/>
    </source>
</evidence>
<evidence type="ECO:0000256" key="6">
    <source>
        <dbReference type="ARBA" id="ARBA00022840"/>
    </source>
</evidence>
<evidence type="ECO:0008006" key="16">
    <source>
        <dbReference type="Google" id="ProtNLM"/>
    </source>
</evidence>
<keyword evidence="5" id="KW-0227">DNA damage</keyword>
<feature type="transmembrane region" description="Helical" evidence="11">
    <location>
        <begin position="165"/>
        <end position="186"/>
    </location>
</feature>
<dbReference type="PROSITE" id="PS50929">
    <property type="entry name" value="ABC_TM1F"/>
    <property type="match status" value="1"/>
</dbReference>
<dbReference type="PROSITE" id="PS00058">
    <property type="entry name" value="DNA_MISMATCH_REPAIR_1"/>
    <property type="match status" value="1"/>
</dbReference>
<comment type="subcellular location">
    <subcellularLocation>
        <location evidence="1">Membrane</location>
        <topology evidence="1">Multi-pass membrane protein</topology>
    </subcellularLocation>
</comment>
<evidence type="ECO:0000256" key="7">
    <source>
        <dbReference type="ARBA" id="ARBA00022989"/>
    </source>
</evidence>
<dbReference type="Gene3D" id="1.20.1560.10">
    <property type="entry name" value="ABC transporter type 1, transmembrane domain"/>
    <property type="match status" value="1"/>
</dbReference>
<evidence type="ECO:0000256" key="8">
    <source>
        <dbReference type="ARBA" id="ARBA00023136"/>
    </source>
</evidence>
<feature type="transmembrane region" description="Helical" evidence="11">
    <location>
        <begin position="374"/>
        <end position="393"/>
    </location>
</feature>
<dbReference type="SUPFAM" id="SSF52540">
    <property type="entry name" value="P-loop containing nucleoside triphosphate hydrolases"/>
    <property type="match status" value="3"/>
</dbReference>
<evidence type="ECO:0000256" key="4">
    <source>
        <dbReference type="ARBA" id="ARBA00022741"/>
    </source>
</evidence>
<dbReference type="Proteomes" id="UP000572268">
    <property type="component" value="Unassembled WGS sequence"/>
</dbReference>
<dbReference type="Pfam" id="PF01119">
    <property type="entry name" value="DNA_mis_repair"/>
    <property type="match status" value="1"/>
</dbReference>
<dbReference type="InterPro" id="IPR013507">
    <property type="entry name" value="DNA_mismatch_S5_2-like"/>
</dbReference>
<dbReference type="Gene3D" id="3.40.50.300">
    <property type="entry name" value="P-loop containing nucleotide triphosphate hydrolases"/>
    <property type="match status" value="2"/>
</dbReference>
<feature type="compositionally biased region" description="Polar residues" evidence="10">
    <location>
        <begin position="2024"/>
        <end position="2035"/>
    </location>
</feature>
<dbReference type="GO" id="GO:0030983">
    <property type="term" value="F:mismatched DNA binding"/>
    <property type="evidence" value="ECO:0007669"/>
    <property type="project" value="InterPro"/>
</dbReference>
<dbReference type="SMART" id="SM00382">
    <property type="entry name" value="AAA"/>
    <property type="match status" value="2"/>
</dbReference>
<dbReference type="GO" id="GO:0005524">
    <property type="term" value="F:ATP binding"/>
    <property type="evidence" value="ECO:0007669"/>
    <property type="project" value="UniProtKB-KW"/>
</dbReference>
<dbReference type="InterPro" id="IPR002099">
    <property type="entry name" value="MutL/Mlh/PMS"/>
</dbReference>
<evidence type="ECO:0000313" key="15">
    <source>
        <dbReference type="Proteomes" id="UP000572268"/>
    </source>
</evidence>
<name>A0A7J6M5Q4_PEROL</name>
<sequence>MTGGIPSPKATSLGATAAAATSEIPSEERMFYASLFSHGLAALTAKLVSAPADRARILLQTSTIAKADRAFPTVRSVLRSAQGHHYTAVHIHLLHMAGTTWIRHYLYHCHLRPVLDSNTKGQGLASTILSGAAAMMVMYPVDVLYTRRLVMGMPSRLPITRLRDLYRGLGVSLLAAPIYSAVAMTAYGYCKDRIRDPVIAGGVAGAIASVATYPVESVRRRMMAGLPWGGLNITLFRGLGVFILKTVPEVGGGRGGGGGGRFGGMRYGLPPKGDNHHDDGLEGRMSQEALAKYSEELSARRSLYSRCFLLAEVVDIIVLGLLEIVWHGSLGAWFYLDVATAYNPSLSTVDIWLLCAVRFIAAATCSGSQRKLELTNSFCGFCIAFILFKAALMPRMQELSLMGLLGFELLVCLVDIVLINRLQNTLGVVAVIDHVQEFQNSLLNNAENGNADGALEEAEPQYRFEGLGMWETLKVLKPYFWPTTPATATGEDVSHKVFINRCRAVGTWFCVILSKICNVISPLYLAYATNELTALLSSKSPELSSSLIWYIVLYALLTALSKSLKEAQSLMYISVQQSAYVEIANLTFKHLHELSLDWHIRKKTGNTVRSFTRGVQAAQMMMQYLFLYLVPTLAECVAVTLIFTIHFNNARLAATCLLALGVYIYITVKVTIWRKKFREGTMVHDNELHDRLNDSLTNYETIKYFGNEDYELMEFTKAVSQFQAYSMMTQASLSILNVAQVFVICATTIVSLLLMADESLVDHTDIGAFVAVNAYVLNLFAPLSWLGTIYNMVINSIIDMQSFGQLLKEPHDVKDKAGAIELRIQPNTVQNLLVFDHVYFKYRRQPYSRSLRDCTFVVPENTTTAIVGVTGSGKTTVSRLLFRFVDVDDGAVRVGGYDVRDVTQKSLRAQIGCVPQDVVLFNDTIIHNIRYGRLDATDEECWEVARKAKLDQLIEQQLDGMNTVVGERGLKLSGGEKQRLAIARCMLKDTPILLLDEATSALDSATEQAVQTALANLRENRTTIVIAHRLSTIRHANQIVVLEFGKLVEKGTHEDLIKIPNGKYRDLWEKQQRGIDVDLHSMSSDDNSSSSNQTKQFCTSTVLGARSMNFLPHILARPGLGPVIAFAVVQLSTVALLGPLVFMSLFGNGSLEGAAASIQPAEHVQITGIVLTNGNRAALPRRSDNMMLLLLPWTIALGCTLLLLLTLPSVRHKLLQKLVYTYICLWYVCRRLKKLLGLGKARRGGDDATGGGPDALASARCFASRALGPAFKPEKPKPLLLDRTTDLPPLQSPVTWNYIYREDDVREIRSALEATEGRPYGVYGPPGVGKTTVLEKAMEESRYKCVVIDMQRYCHYNFDVFIDELNRTDILSGDDPQAIASYCQSVELPVVILHADLLRRSRWLNNSGRGEAFLEDLRVALQDKGVPLVMESDSLTQLEYCDHSLVIEDPDVSLLAGLYADSIPYFDTLSPVILGRLGHWKDVCGGGDLSSAIRVANNCWMTFLAHPDIVRLRDGPRVDYIFTINETLVQLLGSEGASLKSVGPWETLRESNKLVGILVESGVLTLLPTSEGEAGFELVMSSGVMSHALRYWLEKAQPDLHWREELRYIRHLFTRERTIREPLRHLATISPAMAQSSPAALTEHRPSKPRPIVQLPDVVVNRIAAGEVVARPVNAVKELIENSIDAGSTRIQVLFSANGAVTVSDNGCGIQKEDLPILCKYTTSEQQQQEQQQRFTTSKLRSFEDLQSIMTHGFRGEALASISHVARLTVTTMTEDSRCVGYRCEYMDGEPVGAAQPTAATPGSTIHFTDLFYNLPTRRRSLMSTQSEEYARIVDLVSRFAAEYYTIAFTCRNARHGSADMSSPGGEADEQMKVLHFVLGDRVAKDLIALPDTDLEVGGGAYTASVRGFLTHGNSATYYRGSQRHTVYSGGSTGGWCTIFMNGRLVECTPLRKAIGDTYSRYLPKGQKPAAVHLSFNIPGENVDVNVHPTKKDVTISHMESLIEELQALLDATLKGHHYSRTYTVPVTSRRSQGDTAAVGSSKRPRPSSSSSSASMVSAAPVRVDSTQASLTTMHMYTQQQQPSDDDGGGETDGEKGISVARYCGNARVLLEAAWTSSSENLSASLTHSVWVGPLDDDDKEELRLLVQHKRGLFLVEGGPVLMEAAYQQVLSRWGSPSLSRDVTNLHLNMDAILVDSLSLDPSKARIIANRLTTPEILPLVAEVGLVLNSNSEAGVVIERVPDVLVPFPDDSAEAEVAVARLLVRIWAQVPEGEISDPQVDALGRILGVWAVQESIKLTSSAITVHPLQQLWLKYVLHPAPFKAPYRWEPNAEATLSPIVRKLVELDDLYKVFERC</sequence>
<dbReference type="NCBIfam" id="TIGR00585">
    <property type="entry name" value="mutl"/>
    <property type="match status" value="1"/>
</dbReference>
<gene>
    <name evidence="14" type="ORF">FOL46_003101</name>
</gene>
<feature type="transmembrane region" description="Helical" evidence="11">
    <location>
        <begin position="198"/>
        <end position="215"/>
    </location>
</feature>
<feature type="transmembrane region" description="Helical" evidence="11">
    <location>
        <begin position="307"/>
        <end position="329"/>
    </location>
</feature>
<dbReference type="SMART" id="SM01340">
    <property type="entry name" value="DNA_mis_repair"/>
    <property type="match status" value="1"/>
</dbReference>
<dbReference type="PANTHER" id="PTHR24221:SF503">
    <property type="entry name" value="MITOCHONDRIAL POTASSIUM CHANNEL ATP-BINDING SUBUNIT"/>
    <property type="match status" value="1"/>
</dbReference>
<evidence type="ECO:0000259" key="13">
    <source>
        <dbReference type="PROSITE" id="PS50929"/>
    </source>
</evidence>
<keyword evidence="8 11" id="KW-0472">Membrane</keyword>
<dbReference type="InterPro" id="IPR020568">
    <property type="entry name" value="Ribosomal_Su5_D2-typ_SF"/>
</dbReference>
<keyword evidence="4" id="KW-0547">Nucleotide-binding</keyword>
<dbReference type="InterPro" id="IPR023395">
    <property type="entry name" value="MCP_dom_sf"/>
</dbReference>
<evidence type="ECO:0000259" key="12">
    <source>
        <dbReference type="PROSITE" id="PS50893"/>
    </source>
</evidence>
<feature type="region of interest" description="Disordered" evidence="10">
    <location>
        <begin position="2024"/>
        <end position="2062"/>
    </location>
</feature>
<evidence type="ECO:0000256" key="3">
    <source>
        <dbReference type="ARBA" id="ARBA00022692"/>
    </source>
</evidence>